<dbReference type="AlphaFoldDB" id="A0A0A9CIT9"/>
<reference evidence="1" key="2">
    <citation type="journal article" date="2015" name="Data Brief">
        <title>Shoot transcriptome of the giant reed, Arundo donax.</title>
        <authorList>
            <person name="Barrero R.A."/>
            <person name="Guerrero F.D."/>
            <person name="Moolhuijzen P."/>
            <person name="Goolsby J.A."/>
            <person name="Tidwell J."/>
            <person name="Bellgard S.E."/>
            <person name="Bellgard M.I."/>
        </authorList>
    </citation>
    <scope>NUCLEOTIDE SEQUENCE</scope>
    <source>
        <tissue evidence="1">Shoot tissue taken approximately 20 cm above the soil surface</tissue>
    </source>
</reference>
<organism evidence="1">
    <name type="scientific">Arundo donax</name>
    <name type="common">Giant reed</name>
    <name type="synonym">Donax arundinaceus</name>
    <dbReference type="NCBI Taxonomy" id="35708"/>
    <lineage>
        <taxon>Eukaryota</taxon>
        <taxon>Viridiplantae</taxon>
        <taxon>Streptophyta</taxon>
        <taxon>Embryophyta</taxon>
        <taxon>Tracheophyta</taxon>
        <taxon>Spermatophyta</taxon>
        <taxon>Magnoliopsida</taxon>
        <taxon>Liliopsida</taxon>
        <taxon>Poales</taxon>
        <taxon>Poaceae</taxon>
        <taxon>PACMAD clade</taxon>
        <taxon>Arundinoideae</taxon>
        <taxon>Arundineae</taxon>
        <taxon>Arundo</taxon>
    </lineage>
</organism>
<accession>A0A0A9CIT9</accession>
<proteinExistence type="predicted"/>
<reference evidence="1" key="1">
    <citation type="submission" date="2014-09" db="EMBL/GenBank/DDBJ databases">
        <authorList>
            <person name="Magalhaes I.L.F."/>
            <person name="Oliveira U."/>
            <person name="Santos F.R."/>
            <person name="Vidigal T.H.D.A."/>
            <person name="Brescovit A.D."/>
            <person name="Santos A.J."/>
        </authorList>
    </citation>
    <scope>NUCLEOTIDE SEQUENCE</scope>
    <source>
        <tissue evidence="1">Shoot tissue taken approximately 20 cm above the soil surface</tissue>
    </source>
</reference>
<sequence>MAALEKDKVLKKSKVPIGPELPLKMLAQNSSIVLSRQPSIILFVVIWSSVKHKRTLGKLTRENIKP</sequence>
<dbReference type="EMBL" id="GBRH01226453">
    <property type="protein sequence ID" value="JAD71442.1"/>
    <property type="molecule type" value="Transcribed_RNA"/>
</dbReference>
<protein>
    <submittedName>
        <fullName evidence="1">Uncharacterized protein</fullName>
    </submittedName>
</protein>
<name>A0A0A9CIT9_ARUDO</name>
<evidence type="ECO:0000313" key="1">
    <source>
        <dbReference type="EMBL" id="JAD71442.1"/>
    </source>
</evidence>